<comment type="similarity">
    <text evidence="1">Belongs to the bacterial sugar transferase family.</text>
</comment>
<comment type="caution">
    <text evidence="4">The sequence shown here is derived from an EMBL/GenBank/DDBJ whole genome shotgun (WGS) entry which is preliminary data.</text>
</comment>
<dbReference type="Pfam" id="PF02397">
    <property type="entry name" value="Bac_transf"/>
    <property type="match status" value="1"/>
</dbReference>
<accession>A0ABT1LTL7</accession>
<organism evidence="4 5">
    <name type="scientific">Pseudarthrobacter humi</name>
    <dbReference type="NCBI Taxonomy" id="2952523"/>
    <lineage>
        <taxon>Bacteria</taxon>
        <taxon>Bacillati</taxon>
        <taxon>Actinomycetota</taxon>
        <taxon>Actinomycetes</taxon>
        <taxon>Micrococcales</taxon>
        <taxon>Micrococcaceae</taxon>
        <taxon>Pseudarthrobacter</taxon>
    </lineage>
</organism>
<dbReference type="EMBL" id="JANCLV010000012">
    <property type="protein sequence ID" value="MCP9001244.1"/>
    <property type="molecule type" value="Genomic_DNA"/>
</dbReference>
<dbReference type="InterPro" id="IPR003362">
    <property type="entry name" value="Bact_transf"/>
</dbReference>
<dbReference type="GO" id="GO:0016740">
    <property type="term" value="F:transferase activity"/>
    <property type="evidence" value="ECO:0007669"/>
    <property type="project" value="UniProtKB-KW"/>
</dbReference>
<feature type="domain" description="Bacterial sugar transferase" evidence="3">
    <location>
        <begin position="14"/>
        <end position="188"/>
    </location>
</feature>
<evidence type="ECO:0000313" key="5">
    <source>
        <dbReference type="Proteomes" id="UP001524318"/>
    </source>
</evidence>
<keyword evidence="4" id="KW-0808">Transferase</keyword>
<proteinExistence type="inferred from homology"/>
<dbReference type="PANTHER" id="PTHR30576">
    <property type="entry name" value="COLANIC BIOSYNTHESIS UDP-GLUCOSE LIPID CARRIER TRANSFERASE"/>
    <property type="match status" value="1"/>
</dbReference>
<evidence type="ECO:0000259" key="3">
    <source>
        <dbReference type="Pfam" id="PF02397"/>
    </source>
</evidence>
<sequence>MDSRFNSYLSIRMIADRFMAGLMLVLLSPLFAIVSLLILCRMGRPLLFRQKRIGQFGATFEIIKFRTMVEGAETIGGGYMAPELDLIPPLGRFLRASSLDELPQLINIFRGEMSFVGPRPALPQQFARYSPKQARRVLVPQGITGLAQVAYRNEATWSQRIEKDLEYIESIGFVTDMKLLLSTVNKVLRSEGVVSHQTAADVDDLGQNK</sequence>
<evidence type="ECO:0000256" key="1">
    <source>
        <dbReference type="ARBA" id="ARBA00006464"/>
    </source>
</evidence>
<dbReference type="PANTHER" id="PTHR30576:SF8">
    <property type="entry name" value="UNDECAPRENYL-PHOSPHATE GALACTOSE PHOSPHOTRANSFERASE"/>
    <property type="match status" value="1"/>
</dbReference>
<keyword evidence="2" id="KW-0812">Transmembrane</keyword>
<name>A0ABT1LTL7_9MICC</name>
<reference evidence="4 5" key="1">
    <citation type="submission" date="2022-06" db="EMBL/GenBank/DDBJ databases">
        <title>Pseudarthrobacter sp. strain RMG13 Genome sequencing and assembly.</title>
        <authorList>
            <person name="Kim I."/>
        </authorList>
    </citation>
    <scope>NUCLEOTIDE SEQUENCE [LARGE SCALE GENOMIC DNA]</scope>
    <source>
        <strain evidence="4 5">RMG13</strain>
    </source>
</reference>
<evidence type="ECO:0000313" key="4">
    <source>
        <dbReference type="EMBL" id="MCP9001244.1"/>
    </source>
</evidence>
<keyword evidence="5" id="KW-1185">Reference proteome</keyword>
<dbReference type="RefSeq" id="WP_254751789.1">
    <property type="nucleotide sequence ID" value="NZ_JANCLV010000012.1"/>
</dbReference>
<keyword evidence="2" id="KW-1133">Transmembrane helix</keyword>
<gene>
    <name evidence="4" type="ORF">NFC73_16135</name>
</gene>
<protein>
    <submittedName>
        <fullName evidence="4">Sugar transferase</fullName>
    </submittedName>
</protein>
<evidence type="ECO:0000256" key="2">
    <source>
        <dbReference type="SAM" id="Phobius"/>
    </source>
</evidence>
<feature type="transmembrane region" description="Helical" evidence="2">
    <location>
        <begin position="20"/>
        <end position="42"/>
    </location>
</feature>
<dbReference type="Proteomes" id="UP001524318">
    <property type="component" value="Unassembled WGS sequence"/>
</dbReference>
<keyword evidence="2" id="KW-0472">Membrane</keyword>